<organism evidence="1 2">
    <name type="scientific">Clathrus columnatus</name>
    <dbReference type="NCBI Taxonomy" id="1419009"/>
    <lineage>
        <taxon>Eukaryota</taxon>
        <taxon>Fungi</taxon>
        <taxon>Dikarya</taxon>
        <taxon>Basidiomycota</taxon>
        <taxon>Agaricomycotina</taxon>
        <taxon>Agaricomycetes</taxon>
        <taxon>Phallomycetidae</taxon>
        <taxon>Phallales</taxon>
        <taxon>Clathraceae</taxon>
        <taxon>Clathrus</taxon>
    </lineage>
</organism>
<name>A0AAV4ZYX6_9AGAM</name>
<accession>A0AAV4ZYX6</accession>
<dbReference type="Proteomes" id="UP001050691">
    <property type="component" value="Unassembled WGS sequence"/>
</dbReference>
<reference evidence="1" key="1">
    <citation type="submission" date="2021-10" db="EMBL/GenBank/DDBJ databases">
        <title>De novo Genome Assembly of Clathrus columnatus (Basidiomycota, Fungi) Using Illumina and Nanopore Sequence Data.</title>
        <authorList>
            <person name="Ogiso-Tanaka E."/>
            <person name="Itagaki H."/>
            <person name="Hosoya T."/>
            <person name="Hosaka K."/>
        </authorList>
    </citation>
    <scope>NUCLEOTIDE SEQUENCE</scope>
    <source>
        <strain evidence="1">MO-923</strain>
    </source>
</reference>
<evidence type="ECO:0000313" key="1">
    <source>
        <dbReference type="EMBL" id="GJJ06184.1"/>
    </source>
</evidence>
<comment type="caution">
    <text evidence="1">The sequence shown here is derived from an EMBL/GenBank/DDBJ whole genome shotgun (WGS) entry which is preliminary data.</text>
</comment>
<evidence type="ECO:0000313" key="2">
    <source>
        <dbReference type="Proteomes" id="UP001050691"/>
    </source>
</evidence>
<proteinExistence type="predicted"/>
<dbReference type="AlphaFoldDB" id="A0AAV4ZYX6"/>
<gene>
    <name evidence="1" type="ORF">Clacol_000373</name>
</gene>
<sequence>MWFATSLACDGQTEFTSYPIAKKWLQIIVSNRPNDEREEDLNDIDDIRNGMLAINRIITSLDKKEAVIIKVYTELGAKHGTSPGLVTA</sequence>
<dbReference type="EMBL" id="BPWL01000001">
    <property type="protein sequence ID" value="GJJ06184.1"/>
    <property type="molecule type" value="Genomic_DNA"/>
</dbReference>
<keyword evidence="2" id="KW-1185">Reference proteome</keyword>
<protein>
    <submittedName>
        <fullName evidence="1">Uncharacterized protein</fullName>
    </submittedName>
</protein>